<dbReference type="AlphaFoldDB" id="A0A1V8T7Y9"/>
<evidence type="ECO:0000313" key="2">
    <source>
        <dbReference type="EMBL" id="OQO07515.1"/>
    </source>
</evidence>
<dbReference type="EMBL" id="NAJO01000014">
    <property type="protein sequence ID" value="OQO07515.1"/>
    <property type="molecule type" value="Genomic_DNA"/>
</dbReference>
<keyword evidence="1" id="KW-0812">Transmembrane</keyword>
<evidence type="ECO:0008006" key="4">
    <source>
        <dbReference type="Google" id="ProtNLM"/>
    </source>
</evidence>
<sequence length="226" mass="24879">MAGNSLDGALETSPLLRLPYDIRVEIYRHLFPRNPQLHLMADKQGLSVMLSKGELPMNVFTVCRQIHSDTSGYLYNNYLFNVVGLTSDCIARYEPLQQVVRKHARGDVKTDIFDNGVLSSTACISIYVSGGFVEGIAHRRRRGVPRELSEVKLELAKTAHAGPSAISSSVRVVLDAARLFRNVLLGMLLEQPLYVLTLTCCALALLLAIYLGGLDGGRIRVHSSVL</sequence>
<keyword evidence="1" id="KW-0472">Membrane</keyword>
<feature type="transmembrane region" description="Helical" evidence="1">
    <location>
        <begin position="193"/>
        <end position="214"/>
    </location>
</feature>
<organism evidence="2 3">
    <name type="scientific">Cryoendolithus antarcticus</name>
    <dbReference type="NCBI Taxonomy" id="1507870"/>
    <lineage>
        <taxon>Eukaryota</taxon>
        <taxon>Fungi</taxon>
        <taxon>Dikarya</taxon>
        <taxon>Ascomycota</taxon>
        <taxon>Pezizomycotina</taxon>
        <taxon>Dothideomycetes</taxon>
        <taxon>Dothideomycetidae</taxon>
        <taxon>Cladosporiales</taxon>
        <taxon>Cladosporiaceae</taxon>
        <taxon>Cryoendolithus</taxon>
    </lineage>
</organism>
<dbReference type="OrthoDB" id="2951834at2759"/>
<accession>A0A1V8T7Y9</accession>
<keyword evidence="3" id="KW-1185">Reference proteome</keyword>
<dbReference type="Proteomes" id="UP000192596">
    <property type="component" value="Unassembled WGS sequence"/>
</dbReference>
<keyword evidence="1" id="KW-1133">Transmembrane helix</keyword>
<dbReference type="InParanoid" id="A0A1V8T7Y9"/>
<comment type="caution">
    <text evidence="2">The sequence shown here is derived from an EMBL/GenBank/DDBJ whole genome shotgun (WGS) entry which is preliminary data.</text>
</comment>
<dbReference type="STRING" id="1507870.A0A1V8T7Y9"/>
<gene>
    <name evidence="2" type="ORF">B0A48_07212</name>
</gene>
<evidence type="ECO:0000256" key="1">
    <source>
        <dbReference type="SAM" id="Phobius"/>
    </source>
</evidence>
<protein>
    <recommendedName>
        <fullName evidence="4">F-box domain-containing protein</fullName>
    </recommendedName>
</protein>
<proteinExistence type="predicted"/>
<evidence type="ECO:0000313" key="3">
    <source>
        <dbReference type="Proteomes" id="UP000192596"/>
    </source>
</evidence>
<reference evidence="3" key="1">
    <citation type="submission" date="2017-03" db="EMBL/GenBank/DDBJ databases">
        <title>Genomes of endolithic fungi from Antarctica.</title>
        <authorList>
            <person name="Coleine C."/>
            <person name="Masonjones S."/>
            <person name="Stajich J.E."/>
        </authorList>
    </citation>
    <scope>NUCLEOTIDE SEQUENCE [LARGE SCALE GENOMIC DNA]</scope>
    <source>
        <strain evidence="3">CCFEE 5527</strain>
    </source>
</reference>
<name>A0A1V8T7Y9_9PEZI</name>